<dbReference type="PANTHER" id="PTHR35218">
    <property type="entry name" value="RNASE H DOMAIN-CONTAINING PROTEIN"/>
    <property type="match status" value="1"/>
</dbReference>
<organism evidence="2 3">
    <name type="scientific">Heracleum sosnowskyi</name>
    <dbReference type="NCBI Taxonomy" id="360622"/>
    <lineage>
        <taxon>Eukaryota</taxon>
        <taxon>Viridiplantae</taxon>
        <taxon>Streptophyta</taxon>
        <taxon>Embryophyta</taxon>
        <taxon>Tracheophyta</taxon>
        <taxon>Spermatophyta</taxon>
        <taxon>Magnoliopsida</taxon>
        <taxon>eudicotyledons</taxon>
        <taxon>Gunneridae</taxon>
        <taxon>Pentapetalae</taxon>
        <taxon>asterids</taxon>
        <taxon>campanulids</taxon>
        <taxon>Apiales</taxon>
        <taxon>Apiaceae</taxon>
        <taxon>Apioideae</taxon>
        <taxon>apioid superclade</taxon>
        <taxon>Tordylieae</taxon>
        <taxon>Tordyliinae</taxon>
        <taxon>Heracleum</taxon>
    </lineage>
</organism>
<dbReference type="Pfam" id="PF03372">
    <property type="entry name" value="Exo_endo_phos"/>
    <property type="match status" value="1"/>
</dbReference>
<dbReference type="Gene3D" id="3.60.10.10">
    <property type="entry name" value="Endonuclease/exonuclease/phosphatase"/>
    <property type="match status" value="1"/>
</dbReference>
<accession>A0AAD8MBF2</accession>
<proteinExistence type="predicted"/>
<dbReference type="AlphaFoldDB" id="A0AAD8MBF2"/>
<dbReference type="InterPro" id="IPR036691">
    <property type="entry name" value="Endo/exonu/phosph_ase_sf"/>
</dbReference>
<evidence type="ECO:0000313" key="3">
    <source>
        <dbReference type="Proteomes" id="UP001237642"/>
    </source>
</evidence>
<dbReference type="EMBL" id="JAUIZM010000009">
    <property type="protein sequence ID" value="KAK1366647.1"/>
    <property type="molecule type" value="Genomic_DNA"/>
</dbReference>
<name>A0AAD8MBF2_9APIA</name>
<dbReference type="InterPro" id="IPR005135">
    <property type="entry name" value="Endo/exonuclease/phosphatase"/>
</dbReference>
<dbReference type="PANTHER" id="PTHR35218:SF9">
    <property type="entry name" value="ENDONUCLEASE_EXONUCLEASE_PHOSPHATASE DOMAIN-CONTAINING PROTEIN"/>
    <property type="match status" value="1"/>
</dbReference>
<keyword evidence="2" id="KW-0378">Hydrolase</keyword>
<dbReference type="GO" id="GO:0004519">
    <property type="term" value="F:endonuclease activity"/>
    <property type="evidence" value="ECO:0007669"/>
    <property type="project" value="UniProtKB-KW"/>
</dbReference>
<gene>
    <name evidence="2" type="ORF">POM88_042208</name>
</gene>
<keyword evidence="2" id="KW-0540">Nuclease</keyword>
<feature type="domain" description="Endonuclease/exonuclease/phosphatase" evidence="1">
    <location>
        <begin position="7"/>
        <end position="187"/>
    </location>
</feature>
<keyword evidence="3" id="KW-1185">Reference proteome</keyword>
<protein>
    <submittedName>
        <fullName evidence="2">Endonuclease/exonuclease/phosphatase family protein</fullName>
    </submittedName>
</protein>
<comment type="caution">
    <text evidence="2">The sequence shown here is derived from an EMBL/GenBank/DDBJ whole genome shotgun (WGS) entry which is preliminary data.</text>
</comment>
<dbReference type="SUPFAM" id="SSF56219">
    <property type="entry name" value="DNase I-like"/>
    <property type="match status" value="1"/>
</dbReference>
<dbReference type="Proteomes" id="UP001237642">
    <property type="component" value="Unassembled WGS sequence"/>
</dbReference>
<reference evidence="2" key="1">
    <citation type="submission" date="2023-02" db="EMBL/GenBank/DDBJ databases">
        <title>Genome of toxic invasive species Heracleum sosnowskyi carries increased number of genes despite the absence of recent whole-genome duplications.</title>
        <authorList>
            <person name="Schelkunov M."/>
            <person name="Shtratnikova V."/>
            <person name="Makarenko M."/>
            <person name="Klepikova A."/>
            <person name="Omelchenko D."/>
            <person name="Novikova G."/>
            <person name="Obukhova E."/>
            <person name="Bogdanov V."/>
            <person name="Penin A."/>
            <person name="Logacheva M."/>
        </authorList>
    </citation>
    <scope>NUCLEOTIDE SEQUENCE</scope>
    <source>
        <strain evidence="2">Hsosn_3</strain>
        <tissue evidence="2">Leaf</tissue>
    </source>
</reference>
<keyword evidence="2" id="KW-0255">Endonuclease</keyword>
<reference evidence="2" key="2">
    <citation type="submission" date="2023-05" db="EMBL/GenBank/DDBJ databases">
        <authorList>
            <person name="Schelkunov M.I."/>
        </authorList>
    </citation>
    <scope>NUCLEOTIDE SEQUENCE</scope>
    <source>
        <strain evidence="2">Hsosn_3</strain>
        <tissue evidence="2">Leaf</tissue>
    </source>
</reference>
<evidence type="ECO:0000259" key="1">
    <source>
        <dbReference type="Pfam" id="PF03372"/>
    </source>
</evidence>
<sequence>MSTLAGNCRGLGNPYTVQVLLDLVQTKKPTMVFLMETMIDNSRIEAIRAKMNYEGLFTVAGPCHGGGLALFWKHTNMVEIKSYSQNHIDTEINLENIAKWRLTCFHGCPERTRRRESWNLLRNLANQSPLPWAVMGDFNDMLRANEKRGKHLHPSWPRYGRTSIKSRGTVNWVEERLDRVCVNDAWRGLFPPNKVVNQICVWRPNQGGFRFHFENTWLRDEGCSQIVEDCWKNNNSLDIFQNGWLINSRIK</sequence>
<evidence type="ECO:0000313" key="2">
    <source>
        <dbReference type="EMBL" id="KAK1366647.1"/>
    </source>
</evidence>